<organism evidence="2 3">
    <name type="scientific">Salinihabitans flavidus</name>
    <dbReference type="NCBI Taxonomy" id="569882"/>
    <lineage>
        <taxon>Bacteria</taxon>
        <taxon>Pseudomonadati</taxon>
        <taxon>Pseudomonadota</taxon>
        <taxon>Alphaproteobacteria</taxon>
        <taxon>Rhodobacterales</taxon>
        <taxon>Roseobacteraceae</taxon>
        <taxon>Salinihabitans</taxon>
    </lineage>
</organism>
<feature type="signal peptide" evidence="1">
    <location>
        <begin position="1"/>
        <end position="21"/>
    </location>
</feature>
<name>A0A1H8SX68_9RHOB</name>
<reference evidence="2 3" key="1">
    <citation type="submission" date="2016-10" db="EMBL/GenBank/DDBJ databases">
        <authorList>
            <person name="de Groot N.N."/>
        </authorList>
    </citation>
    <scope>NUCLEOTIDE SEQUENCE [LARGE SCALE GENOMIC DNA]</scope>
    <source>
        <strain evidence="2 3">DSM 27842</strain>
    </source>
</reference>
<dbReference type="AlphaFoldDB" id="A0A1H8SX68"/>
<proteinExistence type="predicted"/>
<dbReference type="Proteomes" id="UP000198893">
    <property type="component" value="Unassembled WGS sequence"/>
</dbReference>
<dbReference type="EMBL" id="FODS01000013">
    <property type="protein sequence ID" value="SEO83271.1"/>
    <property type="molecule type" value="Genomic_DNA"/>
</dbReference>
<keyword evidence="1" id="KW-0732">Signal</keyword>
<protein>
    <recommendedName>
        <fullName evidence="4">Lipoprotein</fullName>
    </recommendedName>
</protein>
<dbReference type="STRING" id="569882.SAMN04490248_11388"/>
<gene>
    <name evidence="2" type="ORF">SAMN04490248_11388</name>
</gene>
<dbReference type="PROSITE" id="PS51257">
    <property type="entry name" value="PROKAR_LIPOPROTEIN"/>
    <property type="match status" value="1"/>
</dbReference>
<feature type="chain" id="PRO_5011576944" description="Lipoprotein" evidence="1">
    <location>
        <begin position="22"/>
        <end position="212"/>
    </location>
</feature>
<evidence type="ECO:0000313" key="3">
    <source>
        <dbReference type="Proteomes" id="UP000198893"/>
    </source>
</evidence>
<accession>A0A1H8SX68</accession>
<evidence type="ECO:0000313" key="2">
    <source>
        <dbReference type="EMBL" id="SEO83271.1"/>
    </source>
</evidence>
<sequence length="212" mass="23278">MYIMLRILSLLAALVSVTACTTPNKGGASPEEVSRAIFRHDGPPKLTLYTMLNNDTGAGAHSSILINGSQRVAFDPAGSFRKEGIVSHDDVVYGMTPYMVDVYTRFHARKTYHVVVQELEVSPQVAEMALQKALAYGPVSQAQCAYATSDLLSQLPGFGDIGRTYFPKRLIDDFAAKGATIQRLYEYDDDDKTKVLRNFVPEDYAAMKRAGG</sequence>
<evidence type="ECO:0000256" key="1">
    <source>
        <dbReference type="SAM" id="SignalP"/>
    </source>
</evidence>
<evidence type="ECO:0008006" key="4">
    <source>
        <dbReference type="Google" id="ProtNLM"/>
    </source>
</evidence>
<keyword evidence="3" id="KW-1185">Reference proteome</keyword>